<proteinExistence type="predicted"/>
<sequence>MRLSAYAPFAAFALVAFSLAAFSPGAAHAASREEQSAACRGDAIKLCTFAIPNEDKVTACMKKKVDQLSPRCRAMFEPAGKKKPGRGRAKSPS</sequence>
<dbReference type="RefSeq" id="WP_182984506.1">
    <property type="nucleotide sequence ID" value="NZ_JABEQD010000001.1"/>
</dbReference>
<keyword evidence="3" id="KW-1185">Reference proteome</keyword>
<reference evidence="2 3" key="1">
    <citation type="submission" date="2020-04" db="EMBL/GenBank/DDBJ databases">
        <title>Description of novel Gluconacetobacter.</title>
        <authorList>
            <person name="Sombolestani A."/>
        </authorList>
    </citation>
    <scope>NUCLEOTIDE SEQUENCE [LARGE SCALE GENOMIC DNA]</scope>
    <source>
        <strain evidence="2 3">LMG 27801</strain>
    </source>
</reference>
<comment type="caution">
    <text evidence="2">The sequence shown here is derived from an EMBL/GenBank/DDBJ whole genome shotgun (WGS) entry which is preliminary data.</text>
</comment>
<gene>
    <name evidence="2" type="ORF">HLH36_00055</name>
</gene>
<dbReference type="AlphaFoldDB" id="A0A7W4NWS6"/>
<keyword evidence="1" id="KW-0732">Signal</keyword>
<feature type="signal peptide" evidence="1">
    <location>
        <begin position="1"/>
        <end position="29"/>
    </location>
</feature>
<dbReference type="EMBL" id="JABEQD010000001">
    <property type="protein sequence ID" value="MBB2166768.1"/>
    <property type="molecule type" value="Genomic_DNA"/>
</dbReference>
<evidence type="ECO:0000313" key="3">
    <source>
        <dbReference type="Proteomes" id="UP000559860"/>
    </source>
</evidence>
<name>A0A7W4NWS6_9PROT</name>
<evidence type="ECO:0000313" key="2">
    <source>
        <dbReference type="EMBL" id="MBB2166768.1"/>
    </source>
</evidence>
<evidence type="ECO:0000256" key="1">
    <source>
        <dbReference type="SAM" id="SignalP"/>
    </source>
</evidence>
<accession>A0A7W4NWS6</accession>
<dbReference type="Proteomes" id="UP000559860">
    <property type="component" value="Unassembled WGS sequence"/>
</dbReference>
<protein>
    <recommendedName>
        <fullName evidence="4">Cysteine rich repeat protein</fullName>
    </recommendedName>
</protein>
<organism evidence="2 3">
    <name type="scientific">Gluconacetobacter aggeris</name>
    <dbReference type="NCBI Taxonomy" id="1286186"/>
    <lineage>
        <taxon>Bacteria</taxon>
        <taxon>Pseudomonadati</taxon>
        <taxon>Pseudomonadota</taxon>
        <taxon>Alphaproteobacteria</taxon>
        <taxon>Acetobacterales</taxon>
        <taxon>Acetobacteraceae</taxon>
        <taxon>Gluconacetobacter</taxon>
    </lineage>
</organism>
<feature type="chain" id="PRO_5031350295" description="Cysteine rich repeat protein" evidence="1">
    <location>
        <begin position="30"/>
        <end position="93"/>
    </location>
</feature>
<evidence type="ECO:0008006" key="4">
    <source>
        <dbReference type="Google" id="ProtNLM"/>
    </source>
</evidence>